<keyword evidence="1 4" id="KW-0808">Transferase</keyword>
<dbReference type="KEGG" id="spai:FPZ24_10025"/>
<dbReference type="PANTHER" id="PTHR43877:SF5">
    <property type="entry name" value="BLL8307 PROTEIN"/>
    <property type="match status" value="1"/>
</dbReference>
<keyword evidence="2" id="KW-0012">Acyltransferase</keyword>
<dbReference type="GO" id="GO:0016747">
    <property type="term" value="F:acyltransferase activity, transferring groups other than amino-acyl groups"/>
    <property type="evidence" value="ECO:0007669"/>
    <property type="project" value="InterPro"/>
</dbReference>
<dbReference type="InterPro" id="IPR016181">
    <property type="entry name" value="Acyl_CoA_acyltransferase"/>
</dbReference>
<dbReference type="CDD" id="cd04301">
    <property type="entry name" value="NAT_SF"/>
    <property type="match status" value="1"/>
</dbReference>
<name>A0A5B8LI99_9SPHN</name>
<evidence type="ECO:0000256" key="2">
    <source>
        <dbReference type="ARBA" id="ARBA00023315"/>
    </source>
</evidence>
<dbReference type="OrthoDB" id="9803233at2"/>
<reference evidence="4 5" key="1">
    <citation type="submission" date="2019-07" db="EMBL/GenBank/DDBJ databases">
        <title>Full genome sequence of Sphingomonas sp. 4R-6-7(HKS19).</title>
        <authorList>
            <person name="Im W.-T."/>
        </authorList>
    </citation>
    <scope>NUCLEOTIDE SEQUENCE [LARGE SCALE GENOMIC DNA]</scope>
    <source>
        <strain evidence="4 5">HKS19</strain>
    </source>
</reference>
<dbReference type="EMBL" id="CP042306">
    <property type="protein sequence ID" value="QDZ07781.1"/>
    <property type="molecule type" value="Genomic_DNA"/>
</dbReference>
<dbReference type="PROSITE" id="PS51186">
    <property type="entry name" value="GNAT"/>
    <property type="match status" value="1"/>
</dbReference>
<dbReference type="Proteomes" id="UP000315673">
    <property type="component" value="Chromosome"/>
</dbReference>
<dbReference type="RefSeq" id="WP_146571603.1">
    <property type="nucleotide sequence ID" value="NZ_CP042306.1"/>
</dbReference>
<proteinExistence type="predicted"/>
<keyword evidence="5" id="KW-1185">Reference proteome</keyword>
<dbReference type="Pfam" id="PF00583">
    <property type="entry name" value="Acetyltransf_1"/>
    <property type="match status" value="1"/>
</dbReference>
<dbReference type="InterPro" id="IPR000182">
    <property type="entry name" value="GNAT_dom"/>
</dbReference>
<evidence type="ECO:0000259" key="3">
    <source>
        <dbReference type="PROSITE" id="PS51186"/>
    </source>
</evidence>
<gene>
    <name evidence="4" type="ORF">FPZ24_10025</name>
</gene>
<sequence>MRIERDDLSRPEVEMLVEYHLREMHAHSPACHVFALDSSGLRHADVTVWTVWDDAALLGMGAMKHLDDQHGELKSMRTAPSALRRGVARAVLDHMIGEGKARGYRRLSLETGCTAPFEAAHALYRAAGFVETGPFAGYSDTGFSRYFALDL</sequence>
<dbReference type="InterPro" id="IPR050832">
    <property type="entry name" value="Bact_Acetyltransf"/>
</dbReference>
<dbReference type="Gene3D" id="3.40.630.30">
    <property type="match status" value="1"/>
</dbReference>
<dbReference type="SUPFAM" id="SSF55729">
    <property type="entry name" value="Acyl-CoA N-acyltransferases (Nat)"/>
    <property type="match status" value="1"/>
</dbReference>
<organism evidence="4 5">
    <name type="scientific">Sphingomonas panacisoli</name>
    <dbReference type="NCBI Taxonomy" id="1813879"/>
    <lineage>
        <taxon>Bacteria</taxon>
        <taxon>Pseudomonadati</taxon>
        <taxon>Pseudomonadota</taxon>
        <taxon>Alphaproteobacteria</taxon>
        <taxon>Sphingomonadales</taxon>
        <taxon>Sphingomonadaceae</taxon>
        <taxon>Sphingomonas</taxon>
    </lineage>
</organism>
<dbReference type="AlphaFoldDB" id="A0A5B8LI99"/>
<evidence type="ECO:0000256" key="1">
    <source>
        <dbReference type="ARBA" id="ARBA00022679"/>
    </source>
</evidence>
<evidence type="ECO:0000313" key="4">
    <source>
        <dbReference type="EMBL" id="QDZ07781.1"/>
    </source>
</evidence>
<feature type="domain" description="N-acetyltransferase" evidence="3">
    <location>
        <begin position="3"/>
        <end position="151"/>
    </location>
</feature>
<evidence type="ECO:0000313" key="5">
    <source>
        <dbReference type="Proteomes" id="UP000315673"/>
    </source>
</evidence>
<dbReference type="PANTHER" id="PTHR43877">
    <property type="entry name" value="AMINOALKYLPHOSPHONATE N-ACETYLTRANSFERASE-RELATED-RELATED"/>
    <property type="match status" value="1"/>
</dbReference>
<accession>A0A5B8LI99</accession>
<protein>
    <submittedName>
        <fullName evidence="4">GNAT family N-acetyltransferase</fullName>
    </submittedName>
</protein>